<keyword evidence="7" id="KW-0732">Signal</keyword>
<comment type="caution">
    <text evidence="8">The sequence shown here is derived from an EMBL/GenBank/DDBJ whole genome shotgun (WGS) entry which is preliminary data.</text>
</comment>
<accession>A0A2V0P406</accession>
<evidence type="ECO:0000256" key="2">
    <source>
        <dbReference type="ARBA" id="ARBA00010095"/>
    </source>
</evidence>
<reference evidence="8 9" key="1">
    <citation type="journal article" date="2018" name="Sci. Rep.">
        <title>Raphidocelis subcapitata (=Pseudokirchneriella subcapitata) provides an insight into genome evolution and environmental adaptations in the Sphaeropleales.</title>
        <authorList>
            <person name="Suzuki S."/>
            <person name="Yamaguchi H."/>
            <person name="Nakajima N."/>
            <person name="Kawachi M."/>
        </authorList>
    </citation>
    <scope>NUCLEOTIDE SEQUENCE [LARGE SCALE GENOMIC DNA]</scope>
    <source>
        <strain evidence="8 9">NIES-35</strain>
    </source>
</reference>
<dbReference type="STRING" id="307507.A0A2V0P406"/>
<dbReference type="Proteomes" id="UP000247498">
    <property type="component" value="Unassembled WGS sequence"/>
</dbReference>
<evidence type="ECO:0000313" key="8">
    <source>
        <dbReference type="EMBL" id="GBF93642.1"/>
    </source>
</evidence>
<dbReference type="GO" id="GO:0016192">
    <property type="term" value="P:vesicle-mediated transport"/>
    <property type="evidence" value="ECO:0007669"/>
    <property type="project" value="InterPro"/>
</dbReference>
<protein>
    <submittedName>
        <fullName evidence="8">Uncharacterized protein</fullName>
    </submittedName>
</protein>
<dbReference type="GO" id="GO:0016020">
    <property type="term" value="C:membrane"/>
    <property type="evidence" value="ECO:0007669"/>
    <property type="project" value="UniProtKB-SubCell"/>
</dbReference>
<comment type="subcellular location">
    <subcellularLocation>
        <location evidence="1">Membrane</location>
        <topology evidence="1">Multi-pass membrane protein</topology>
    </subcellularLocation>
</comment>
<evidence type="ECO:0000256" key="4">
    <source>
        <dbReference type="ARBA" id="ARBA00022989"/>
    </source>
</evidence>
<dbReference type="InterPro" id="IPR003377">
    <property type="entry name" value="Cornichon"/>
</dbReference>
<evidence type="ECO:0000256" key="3">
    <source>
        <dbReference type="ARBA" id="ARBA00022692"/>
    </source>
</evidence>
<gene>
    <name evidence="8" type="ORF">Rsub_06745</name>
</gene>
<name>A0A2V0P406_9CHLO</name>
<dbReference type="AlphaFoldDB" id="A0A2V0P406"/>
<feature type="chain" id="PRO_5016005482" evidence="7">
    <location>
        <begin position="21"/>
        <end position="160"/>
    </location>
</feature>
<evidence type="ECO:0000256" key="6">
    <source>
        <dbReference type="SAM" id="Phobius"/>
    </source>
</evidence>
<dbReference type="EMBL" id="BDRX01000043">
    <property type="protein sequence ID" value="GBF93642.1"/>
    <property type="molecule type" value="Genomic_DNA"/>
</dbReference>
<keyword evidence="3 6" id="KW-0812">Transmembrane</keyword>
<dbReference type="PANTHER" id="PTHR12290">
    <property type="entry name" value="CORNICHON-RELATED"/>
    <property type="match status" value="1"/>
</dbReference>
<evidence type="ECO:0000256" key="5">
    <source>
        <dbReference type="ARBA" id="ARBA00023136"/>
    </source>
</evidence>
<comment type="similarity">
    <text evidence="2">Belongs to the cornichon family.</text>
</comment>
<feature type="signal peptide" evidence="7">
    <location>
        <begin position="1"/>
        <end position="20"/>
    </location>
</feature>
<keyword evidence="4 6" id="KW-1133">Transmembrane helix</keyword>
<feature type="transmembrane region" description="Helical" evidence="6">
    <location>
        <begin position="112"/>
        <end position="130"/>
    </location>
</feature>
<dbReference type="OrthoDB" id="434393at2759"/>
<dbReference type="InParanoid" id="A0A2V0P406"/>
<sequence length="160" mass="17676">MVSAHLLVWVAALIMQSALLGRAMFAIMSLSDLENDFLNPYDLCGRLNRYVGVEYAVQGALALSLLLSGNWFTGAAHLAVLGYMVHLWAGNKVYVDATDAFRQLPEQKRQRLVQLGAHTALFMVVVYRLIETAVHTLMTPEGRALTQRLLKEAAGSTHGY</sequence>
<evidence type="ECO:0000256" key="7">
    <source>
        <dbReference type="SAM" id="SignalP"/>
    </source>
</evidence>
<feature type="transmembrane region" description="Helical" evidence="6">
    <location>
        <begin position="71"/>
        <end position="91"/>
    </location>
</feature>
<keyword evidence="9" id="KW-1185">Reference proteome</keyword>
<evidence type="ECO:0000256" key="1">
    <source>
        <dbReference type="ARBA" id="ARBA00004141"/>
    </source>
</evidence>
<keyword evidence="5 6" id="KW-0472">Membrane</keyword>
<organism evidence="8 9">
    <name type="scientific">Raphidocelis subcapitata</name>
    <dbReference type="NCBI Taxonomy" id="307507"/>
    <lineage>
        <taxon>Eukaryota</taxon>
        <taxon>Viridiplantae</taxon>
        <taxon>Chlorophyta</taxon>
        <taxon>core chlorophytes</taxon>
        <taxon>Chlorophyceae</taxon>
        <taxon>CS clade</taxon>
        <taxon>Sphaeropleales</taxon>
        <taxon>Selenastraceae</taxon>
        <taxon>Raphidocelis</taxon>
    </lineage>
</organism>
<evidence type="ECO:0000313" key="9">
    <source>
        <dbReference type="Proteomes" id="UP000247498"/>
    </source>
</evidence>
<dbReference type="FunCoup" id="A0A2V0P406">
    <property type="interactions" value="1953"/>
</dbReference>
<proteinExistence type="inferred from homology"/>
<dbReference type="SMART" id="SM01398">
    <property type="entry name" value="Cornichon"/>
    <property type="match status" value="1"/>
</dbReference>
<dbReference type="Pfam" id="PF03311">
    <property type="entry name" value="Cornichon"/>
    <property type="match status" value="1"/>
</dbReference>